<gene>
    <name evidence="1" type="ORF">AB0C36_15630</name>
</gene>
<reference evidence="1 2" key="1">
    <citation type="submission" date="2024-06" db="EMBL/GenBank/DDBJ databases">
        <title>The Natural Products Discovery Center: Release of the First 8490 Sequenced Strains for Exploring Actinobacteria Biosynthetic Diversity.</title>
        <authorList>
            <person name="Kalkreuter E."/>
            <person name="Kautsar S.A."/>
            <person name="Yang D."/>
            <person name="Bader C.D."/>
            <person name="Teijaro C.N."/>
            <person name="Fluegel L."/>
            <person name="Davis C.M."/>
            <person name="Simpson J.R."/>
            <person name="Lauterbach L."/>
            <person name="Steele A.D."/>
            <person name="Gui C."/>
            <person name="Meng S."/>
            <person name="Li G."/>
            <person name="Viehrig K."/>
            <person name="Ye F."/>
            <person name="Su P."/>
            <person name="Kiefer A.F."/>
            <person name="Nichols A."/>
            <person name="Cepeda A.J."/>
            <person name="Yan W."/>
            <person name="Fan B."/>
            <person name="Jiang Y."/>
            <person name="Adhikari A."/>
            <person name="Zheng C.-J."/>
            <person name="Schuster L."/>
            <person name="Cowan T.M."/>
            <person name="Smanski M.J."/>
            <person name="Chevrette M.G."/>
            <person name="De Carvalho L.P.S."/>
            <person name="Shen B."/>
        </authorList>
    </citation>
    <scope>NUCLEOTIDE SEQUENCE [LARGE SCALE GENOMIC DNA]</scope>
    <source>
        <strain evidence="1 2">NPDC048946</strain>
    </source>
</reference>
<proteinExistence type="predicted"/>
<dbReference type="RefSeq" id="WP_358354039.1">
    <property type="nucleotide sequence ID" value="NZ_JBEZFP010000034.1"/>
</dbReference>
<dbReference type="EMBL" id="JBEZFP010000034">
    <property type="protein sequence ID" value="MEU8134937.1"/>
    <property type="molecule type" value="Genomic_DNA"/>
</dbReference>
<comment type="caution">
    <text evidence="1">The sequence shown here is derived from an EMBL/GenBank/DDBJ whole genome shotgun (WGS) entry which is preliminary data.</text>
</comment>
<sequence>MTNSPAATDLPLDQLTAALRAGAAGHLPGEAAVALLVEHDVWPRRADFRAYIDYTDDADVTDTPLAKVRWSDAVDARLPGASGETLMLRIAASLAVGTPVALAEVSALGWHSTGLVLRALAHTSGHQADIAVTAPKTFDPDAPGGWTTETLHSF</sequence>
<name>A0ABV3DHM8_9ACTN</name>
<accession>A0ABV3DHM8</accession>
<protein>
    <submittedName>
        <fullName evidence="1">Uncharacterized protein</fullName>
    </submittedName>
</protein>
<keyword evidence="2" id="KW-1185">Reference proteome</keyword>
<organism evidence="1 2">
    <name type="scientific">Streptodolium elevatio</name>
    <dbReference type="NCBI Taxonomy" id="3157996"/>
    <lineage>
        <taxon>Bacteria</taxon>
        <taxon>Bacillati</taxon>
        <taxon>Actinomycetota</taxon>
        <taxon>Actinomycetes</taxon>
        <taxon>Kitasatosporales</taxon>
        <taxon>Streptomycetaceae</taxon>
        <taxon>Streptodolium</taxon>
    </lineage>
</organism>
<dbReference type="Proteomes" id="UP001551482">
    <property type="component" value="Unassembled WGS sequence"/>
</dbReference>
<evidence type="ECO:0000313" key="1">
    <source>
        <dbReference type="EMBL" id="MEU8134937.1"/>
    </source>
</evidence>
<evidence type="ECO:0000313" key="2">
    <source>
        <dbReference type="Proteomes" id="UP001551482"/>
    </source>
</evidence>